<proteinExistence type="inferred from homology"/>
<dbReference type="GO" id="GO:0003824">
    <property type="term" value="F:catalytic activity"/>
    <property type="evidence" value="ECO:0007669"/>
    <property type="project" value="InterPro"/>
</dbReference>
<reference evidence="2" key="1">
    <citation type="submission" date="2020-05" db="EMBL/GenBank/DDBJ databases">
        <authorList>
            <person name="Chiriac C."/>
            <person name="Salcher M."/>
            <person name="Ghai R."/>
            <person name="Kavagutti S V."/>
        </authorList>
    </citation>
    <scope>NUCLEOTIDE SEQUENCE</scope>
</reference>
<dbReference type="PANTHER" id="PTHR42743:SF11">
    <property type="entry name" value="AMINODEOXYCHORISMATE LYASE"/>
    <property type="match status" value="1"/>
</dbReference>
<dbReference type="InterPro" id="IPR036038">
    <property type="entry name" value="Aminotransferase-like"/>
</dbReference>
<dbReference type="Gene3D" id="3.30.470.10">
    <property type="match status" value="1"/>
</dbReference>
<dbReference type="Pfam" id="PF01063">
    <property type="entry name" value="Aminotran_4"/>
    <property type="match status" value="1"/>
</dbReference>
<dbReference type="EMBL" id="CAFBQQ010000059">
    <property type="protein sequence ID" value="CAB5063051.1"/>
    <property type="molecule type" value="Genomic_DNA"/>
</dbReference>
<dbReference type="PANTHER" id="PTHR42743">
    <property type="entry name" value="AMINO-ACID AMINOTRANSFERASE"/>
    <property type="match status" value="1"/>
</dbReference>
<dbReference type="Gene3D" id="3.20.10.10">
    <property type="entry name" value="D-amino Acid Aminotransferase, subunit A, domain 2"/>
    <property type="match status" value="1"/>
</dbReference>
<dbReference type="SUPFAM" id="SSF56752">
    <property type="entry name" value="D-aminoacid aminotransferase-like PLP-dependent enzymes"/>
    <property type="match status" value="1"/>
</dbReference>
<gene>
    <name evidence="2" type="ORF">UFOPK4358_00493</name>
</gene>
<dbReference type="InterPro" id="IPR050571">
    <property type="entry name" value="Class-IV_PLP-Dep_Aminotrnsfr"/>
</dbReference>
<accession>A0A6J7UB97</accession>
<evidence type="ECO:0000256" key="1">
    <source>
        <dbReference type="ARBA" id="ARBA00009320"/>
    </source>
</evidence>
<dbReference type="GO" id="GO:0046394">
    <property type="term" value="P:carboxylic acid biosynthetic process"/>
    <property type="evidence" value="ECO:0007669"/>
    <property type="project" value="UniProtKB-ARBA"/>
</dbReference>
<sequence length="276" mass="30535">MGRDPIEGEEINCNRIWGIGMKLLVNGQIQSDAAKLPYSNALLRGDGLFETILTIDDKAVAWDRHYARLEKSAKQILITLPARIDLEVGIEKILTNTTGRSRLRLNVLADGDWFITLEPVSQDSESISLIKIAAPKISNGLLSGSKSISYGESLLVVRKAKAIGFDDGVFINEKGFVVETALSNLLILDQDGWQTPALTTGCLPGISRELLIKWFDVRESEFDFEHLLSAQAVYVTSSIKLIQRVSKVEDRLFDESSVGKELVDNFTSKLLSNINP</sequence>
<dbReference type="InterPro" id="IPR001544">
    <property type="entry name" value="Aminotrans_IV"/>
</dbReference>
<dbReference type="InterPro" id="IPR043131">
    <property type="entry name" value="BCAT-like_N"/>
</dbReference>
<protein>
    <submittedName>
        <fullName evidence="2">Unannotated protein</fullName>
    </submittedName>
</protein>
<dbReference type="InterPro" id="IPR043132">
    <property type="entry name" value="BCAT-like_C"/>
</dbReference>
<comment type="similarity">
    <text evidence="1">Belongs to the class-IV pyridoxal-phosphate-dependent aminotransferase family.</text>
</comment>
<dbReference type="AlphaFoldDB" id="A0A6J7UB97"/>
<organism evidence="2">
    <name type="scientific">freshwater metagenome</name>
    <dbReference type="NCBI Taxonomy" id="449393"/>
    <lineage>
        <taxon>unclassified sequences</taxon>
        <taxon>metagenomes</taxon>
        <taxon>ecological metagenomes</taxon>
    </lineage>
</organism>
<evidence type="ECO:0000313" key="2">
    <source>
        <dbReference type="EMBL" id="CAB5063051.1"/>
    </source>
</evidence>
<name>A0A6J7UB97_9ZZZZ</name>